<feature type="compositionally biased region" description="Low complexity" evidence="5">
    <location>
        <begin position="273"/>
        <end position="298"/>
    </location>
</feature>
<dbReference type="GO" id="GO:0010181">
    <property type="term" value="F:FMN binding"/>
    <property type="evidence" value="ECO:0007669"/>
    <property type="project" value="InterPro"/>
</dbReference>
<dbReference type="GO" id="GO:0050660">
    <property type="term" value="F:flavin adenine dinucleotide binding"/>
    <property type="evidence" value="ECO:0007669"/>
    <property type="project" value="TreeGrafter"/>
</dbReference>
<dbReference type="SUPFAM" id="SSF52343">
    <property type="entry name" value="Ferredoxin reductase-like, C-terminal NADP-linked domain"/>
    <property type="match status" value="1"/>
</dbReference>
<dbReference type="RefSeq" id="WP_024463221.1">
    <property type="nucleotide sequence ID" value="NZ_CP062939.1"/>
</dbReference>
<dbReference type="GO" id="GO:0019344">
    <property type="term" value="P:cysteine biosynthetic process"/>
    <property type="evidence" value="ECO:0007669"/>
    <property type="project" value="UniProtKB-KW"/>
</dbReference>
<dbReference type="GO" id="GO:0004783">
    <property type="term" value="F:sulfite reductase (NADPH) activity"/>
    <property type="evidence" value="ECO:0007669"/>
    <property type="project" value="UniProtKB-EC"/>
</dbReference>
<reference evidence="8 9" key="1">
    <citation type="submission" date="2014-03" db="EMBL/GenBank/DDBJ databases">
        <title>Genomics of Bifidobacteria.</title>
        <authorList>
            <person name="Ventura M."/>
            <person name="Milani C."/>
            <person name="Lugli G.A."/>
        </authorList>
    </citation>
    <scope>NUCLEOTIDE SEQUENCE [LARGE SCALE GENOMIC DNA]</scope>
    <source>
        <strain evidence="8 9">LMG 11597</strain>
    </source>
</reference>
<dbReference type="eggNOG" id="COG0369">
    <property type="taxonomic scope" value="Bacteria"/>
</dbReference>
<keyword evidence="4" id="KW-0198">Cysteine biosynthesis</keyword>
<name>A0A087E807_9BIFI</name>
<dbReference type="PRINTS" id="PR00369">
    <property type="entry name" value="FLAVODOXIN"/>
</dbReference>
<gene>
    <name evidence="8" type="ORF">BISU_0384</name>
</gene>
<feature type="region of interest" description="Disordered" evidence="5">
    <location>
        <begin position="1"/>
        <end position="71"/>
    </location>
</feature>
<feature type="compositionally biased region" description="Basic and acidic residues" evidence="5">
    <location>
        <begin position="227"/>
        <end position="253"/>
    </location>
</feature>
<evidence type="ECO:0000256" key="1">
    <source>
        <dbReference type="ARBA" id="ARBA00001917"/>
    </source>
</evidence>
<dbReference type="InterPro" id="IPR039261">
    <property type="entry name" value="FNR_nucleotide-bd"/>
</dbReference>
<comment type="caution">
    <text evidence="8">The sequence shown here is derived from an EMBL/GenBank/DDBJ whole genome shotgun (WGS) entry which is preliminary data.</text>
</comment>
<evidence type="ECO:0000256" key="5">
    <source>
        <dbReference type="SAM" id="MobiDB-lite"/>
    </source>
</evidence>
<dbReference type="Gene3D" id="2.40.30.10">
    <property type="entry name" value="Translation factors"/>
    <property type="match status" value="1"/>
</dbReference>
<dbReference type="Proteomes" id="UP000029055">
    <property type="component" value="Unassembled WGS sequence"/>
</dbReference>
<dbReference type="SUPFAM" id="SSF63380">
    <property type="entry name" value="Riboflavin synthase domain-like"/>
    <property type="match status" value="1"/>
</dbReference>
<evidence type="ECO:0000313" key="9">
    <source>
        <dbReference type="Proteomes" id="UP000029055"/>
    </source>
</evidence>
<evidence type="ECO:0000256" key="3">
    <source>
        <dbReference type="ARBA" id="ARBA00022643"/>
    </source>
</evidence>
<keyword evidence="8" id="KW-0560">Oxidoreductase</keyword>
<dbReference type="GO" id="GO:0005829">
    <property type="term" value="C:cytosol"/>
    <property type="evidence" value="ECO:0007669"/>
    <property type="project" value="TreeGrafter"/>
</dbReference>
<sequence length="754" mass="81694">MSDMADAHGAAGMRSEDGMHGAAGMRSEDGMHGAAGMRSEDGMHGEAGMRGEAEIHSETETRSETRGSGRRHVTILAASETGNSLEVAEQLLNAVAQFWSDVELVEAADYDTARLSSEDVLLMVTSTQGMGEPPYGAERLHDYVMTCRDTPLDGAVFAVLGLGDSDYGDDFNRMARQFDRRYEQLGGRRLIEHGECDYDYDATAAAWIEAMLPVLWDELGVDVRGGEGHSVERHGVEGHSVEGRGGEGHRGERSSASGGEGRTQPQRPERPAADAAAVTTPATMPASTPALPSSMAPAEAPQTASALDAPSSLRHPIHHAPVTTARDESSACATSGSMPDSGFARPSKAPAAASHAEARECETVLTGRTLLTARGADKQVFTIRLELADAGIDYRPGDMVAVRYVNSDEIMERLFSRALPGQDMHTTGVADVYETLRTSRDVTKNNLALMTRYAQIGGNKRLKELLADEQQSRNYGRTHPVAALFEDYLATFAPEQLLDVFAARNTRLYSIANAPSAGGRVIELTVTAVRYRAHGREYRGACTSYLADAPIGTRLSLSLVPNPRFRMPQDDAAPMVMIALGSAIAPFRAFLQERKTVRGHATSGPEHASPQESRGGDWLIFADRSPDEDFLYRDELEQWHDCGVLSRLDAVWSRHEGELGHGEHIQDALPRYGDDLLQWLDSGAHMYLCGHGHAVLQSIEDALTRSLAAAHGRRHAVPGVVNASGFFGQAMRDLDLQWAEGYVSQLRADGRLHV</sequence>
<dbReference type="PANTHER" id="PTHR19384">
    <property type="entry name" value="NITRIC OXIDE SYNTHASE-RELATED"/>
    <property type="match status" value="1"/>
</dbReference>
<dbReference type="InterPro" id="IPR017938">
    <property type="entry name" value="Riboflavin_synthase-like_b-brl"/>
</dbReference>
<dbReference type="PANTHER" id="PTHR19384:SF128">
    <property type="entry name" value="NADPH OXIDOREDUCTASE A"/>
    <property type="match status" value="1"/>
</dbReference>
<organism evidence="8 9">
    <name type="scientific">Bifidobacterium subtile</name>
    <dbReference type="NCBI Taxonomy" id="77635"/>
    <lineage>
        <taxon>Bacteria</taxon>
        <taxon>Bacillati</taxon>
        <taxon>Actinomycetota</taxon>
        <taxon>Actinomycetes</taxon>
        <taxon>Bifidobacteriales</taxon>
        <taxon>Bifidobacteriaceae</taxon>
        <taxon>Bifidobacterium</taxon>
    </lineage>
</organism>
<dbReference type="InterPro" id="IPR017927">
    <property type="entry name" value="FAD-bd_FR_type"/>
</dbReference>
<feature type="compositionally biased region" description="Low complexity" evidence="5">
    <location>
        <begin position="344"/>
        <end position="355"/>
    </location>
</feature>
<evidence type="ECO:0000256" key="2">
    <source>
        <dbReference type="ARBA" id="ARBA00022630"/>
    </source>
</evidence>
<feature type="compositionally biased region" description="Basic and acidic residues" evidence="5">
    <location>
        <begin position="38"/>
        <end position="67"/>
    </location>
</feature>
<dbReference type="InterPro" id="IPR001094">
    <property type="entry name" value="Flavdoxin-like"/>
</dbReference>
<dbReference type="EMBL" id="JGZR01000006">
    <property type="protein sequence ID" value="KFJ03908.1"/>
    <property type="molecule type" value="Genomic_DNA"/>
</dbReference>
<dbReference type="InterPro" id="IPR029039">
    <property type="entry name" value="Flavoprotein-like_sf"/>
</dbReference>
<dbReference type="AlphaFoldDB" id="A0A087E807"/>
<comment type="cofactor">
    <cofactor evidence="1">
        <name>FMN</name>
        <dbReference type="ChEBI" id="CHEBI:58210"/>
    </cofactor>
</comment>
<dbReference type="InterPro" id="IPR001709">
    <property type="entry name" value="Flavoprot_Pyr_Nucl_cyt_Rdtase"/>
</dbReference>
<dbReference type="InterPro" id="IPR008254">
    <property type="entry name" value="Flavodoxin/NO_synth"/>
</dbReference>
<dbReference type="STRING" id="77635.BISU_0384"/>
<dbReference type="Gene3D" id="3.40.50.80">
    <property type="entry name" value="Nucleotide-binding domain of ferredoxin-NADP reductase (FNR) module"/>
    <property type="match status" value="1"/>
</dbReference>
<dbReference type="PRINTS" id="PR00371">
    <property type="entry name" value="FPNCR"/>
</dbReference>
<feature type="region of interest" description="Disordered" evidence="5">
    <location>
        <begin position="227"/>
        <end position="357"/>
    </location>
</feature>
<dbReference type="PROSITE" id="PS50902">
    <property type="entry name" value="FLAVODOXIN_LIKE"/>
    <property type="match status" value="1"/>
</dbReference>
<proteinExistence type="predicted"/>
<dbReference type="Gene3D" id="1.20.990.10">
    <property type="entry name" value="NADPH-cytochrome p450 Reductase, Chain A, domain 3"/>
    <property type="match status" value="1"/>
</dbReference>
<feature type="domain" description="Flavodoxin-like" evidence="6">
    <location>
        <begin position="73"/>
        <end position="212"/>
    </location>
</feature>
<dbReference type="EC" id="1.8.1.2" evidence="8"/>
<dbReference type="InterPro" id="IPR001433">
    <property type="entry name" value="OxRdtase_FAD/NAD-bd"/>
</dbReference>
<dbReference type="InterPro" id="IPR023173">
    <property type="entry name" value="NADPH_Cyt_P450_Rdtase_alpha"/>
</dbReference>
<accession>A0A087E807</accession>
<keyword evidence="3" id="KW-0288">FMN</keyword>
<keyword evidence="4" id="KW-0028">Amino-acid biosynthesis</keyword>
<protein>
    <submittedName>
        <fullName evidence="8">Sulfite reductase subunit alpha</fullName>
        <ecNumber evidence="8">1.8.1.2</ecNumber>
    </submittedName>
</protein>
<keyword evidence="9" id="KW-1185">Reference proteome</keyword>
<dbReference type="Pfam" id="PF00175">
    <property type="entry name" value="NAD_binding_1"/>
    <property type="match status" value="1"/>
</dbReference>
<keyword evidence="2" id="KW-0285">Flavoprotein</keyword>
<dbReference type="PROSITE" id="PS51384">
    <property type="entry name" value="FAD_FR"/>
    <property type="match status" value="1"/>
</dbReference>
<evidence type="ECO:0000313" key="8">
    <source>
        <dbReference type="EMBL" id="KFJ03908.1"/>
    </source>
</evidence>
<evidence type="ECO:0000259" key="6">
    <source>
        <dbReference type="PROSITE" id="PS50902"/>
    </source>
</evidence>
<dbReference type="Pfam" id="PF00258">
    <property type="entry name" value="Flavodoxin_1"/>
    <property type="match status" value="1"/>
</dbReference>
<dbReference type="Gene3D" id="3.40.50.360">
    <property type="match status" value="1"/>
</dbReference>
<evidence type="ECO:0000256" key="4">
    <source>
        <dbReference type="ARBA" id="ARBA00023192"/>
    </source>
</evidence>
<dbReference type="OrthoDB" id="7376058at2"/>
<dbReference type="SUPFAM" id="SSF52218">
    <property type="entry name" value="Flavoproteins"/>
    <property type="match status" value="1"/>
</dbReference>
<feature type="domain" description="FAD-binding FR-type" evidence="7">
    <location>
        <begin position="358"/>
        <end position="568"/>
    </location>
</feature>
<evidence type="ECO:0000259" key="7">
    <source>
        <dbReference type="PROSITE" id="PS51384"/>
    </source>
</evidence>